<dbReference type="InterPro" id="IPR013766">
    <property type="entry name" value="Thioredoxin_domain"/>
</dbReference>
<evidence type="ECO:0000256" key="1">
    <source>
        <dbReference type="ARBA" id="ARBA00009796"/>
    </source>
</evidence>
<evidence type="ECO:0000259" key="4">
    <source>
        <dbReference type="PROSITE" id="PS51352"/>
    </source>
</evidence>
<dbReference type="EC" id="1.11.1.24" evidence="5"/>
<protein>
    <submittedName>
        <fullName evidence="5">Peroxiredoxin (Alkyl hydroperoxide reductase subunit C)</fullName>
        <ecNumber evidence="5">1.11.1.24</ecNumber>
    </submittedName>
</protein>
<accession>A0ABS2NRX6</accession>
<dbReference type="InterPro" id="IPR050217">
    <property type="entry name" value="Peroxiredoxin"/>
</dbReference>
<dbReference type="Pfam" id="PF00578">
    <property type="entry name" value="AhpC-TSA"/>
    <property type="match status" value="1"/>
</dbReference>
<evidence type="ECO:0000313" key="5">
    <source>
        <dbReference type="EMBL" id="MBM7615688.1"/>
    </source>
</evidence>
<evidence type="ECO:0000256" key="2">
    <source>
        <dbReference type="ARBA" id="ARBA00023002"/>
    </source>
</evidence>
<dbReference type="Gene3D" id="3.40.30.10">
    <property type="entry name" value="Glutaredoxin"/>
    <property type="match status" value="1"/>
</dbReference>
<sequence length="129" mass="14424">MSQFKDLNAEVLAISTDSIYSHKIFLQTSPSGQLVNYPVLSDRNMEISNKYGILNKKDGFAYRGAFIVDPQGKVQWSILNPQPVGRNIDEILRIIQGLQYHRETGLGVPAGWEPGNPGIPTGWEYVGKY</sequence>
<gene>
    <name evidence="5" type="ORF">JOC73_002262</name>
</gene>
<dbReference type="InterPro" id="IPR036249">
    <property type="entry name" value="Thioredoxin-like_sf"/>
</dbReference>
<evidence type="ECO:0000256" key="3">
    <source>
        <dbReference type="ARBA" id="ARBA00037420"/>
    </source>
</evidence>
<keyword evidence="2 5" id="KW-0560">Oxidoreductase</keyword>
<proteinExistence type="inferred from homology"/>
<dbReference type="EMBL" id="JAFBEE010000016">
    <property type="protein sequence ID" value="MBM7615688.1"/>
    <property type="molecule type" value="Genomic_DNA"/>
</dbReference>
<dbReference type="InterPro" id="IPR000866">
    <property type="entry name" value="AhpC/TSA"/>
</dbReference>
<reference evidence="5 6" key="1">
    <citation type="submission" date="2021-01" db="EMBL/GenBank/DDBJ databases">
        <title>Genomic Encyclopedia of Type Strains, Phase IV (KMG-IV): sequencing the most valuable type-strain genomes for metagenomic binning, comparative biology and taxonomic classification.</title>
        <authorList>
            <person name="Goeker M."/>
        </authorList>
    </citation>
    <scope>NUCLEOTIDE SEQUENCE [LARGE SCALE GENOMIC DNA]</scope>
    <source>
        <strain evidence="5 6">DSM 25890</strain>
    </source>
</reference>
<keyword evidence="5" id="KW-0575">Peroxidase</keyword>
<organism evidence="5 6">
    <name type="scientific">Alkaliphilus hydrothermalis</name>
    <dbReference type="NCBI Taxonomy" id="1482730"/>
    <lineage>
        <taxon>Bacteria</taxon>
        <taxon>Bacillati</taxon>
        <taxon>Bacillota</taxon>
        <taxon>Clostridia</taxon>
        <taxon>Peptostreptococcales</taxon>
        <taxon>Natronincolaceae</taxon>
        <taxon>Alkaliphilus</taxon>
    </lineage>
</organism>
<dbReference type="SUPFAM" id="SSF52833">
    <property type="entry name" value="Thioredoxin-like"/>
    <property type="match status" value="1"/>
</dbReference>
<comment type="caution">
    <text evidence="5">The sequence shown here is derived from an EMBL/GenBank/DDBJ whole genome shotgun (WGS) entry which is preliminary data.</text>
</comment>
<comment type="similarity">
    <text evidence="1">Belongs to the peroxiredoxin family. AhpC/Prx1 subfamily.</text>
</comment>
<name>A0ABS2NRX6_9FIRM</name>
<comment type="function">
    <text evidence="3">Thiol-specific peroxidase that catalyzes the reduction of hydrogen peroxide and organic hydroperoxides to water and alcohols, respectively. Plays a role in cell protection against oxidative stress by detoxifying peroxides.</text>
</comment>
<dbReference type="PROSITE" id="PS51352">
    <property type="entry name" value="THIOREDOXIN_2"/>
    <property type="match status" value="1"/>
</dbReference>
<dbReference type="PANTHER" id="PTHR10681">
    <property type="entry name" value="THIOREDOXIN PEROXIDASE"/>
    <property type="match status" value="1"/>
</dbReference>
<feature type="domain" description="Thioredoxin" evidence="4">
    <location>
        <begin position="1"/>
        <end position="100"/>
    </location>
</feature>
<evidence type="ECO:0000313" key="6">
    <source>
        <dbReference type="Proteomes" id="UP001314796"/>
    </source>
</evidence>
<dbReference type="GO" id="GO:0140824">
    <property type="term" value="F:thioredoxin-dependent peroxiredoxin activity"/>
    <property type="evidence" value="ECO:0007669"/>
    <property type="project" value="UniProtKB-EC"/>
</dbReference>
<dbReference type="Proteomes" id="UP001314796">
    <property type="component" value="Unassembled WGS sequence"/>
</dbReference>
<dbReference type="PANTHER" id="PTHR10681:SF128">
    <property type="entry name" value="THIOREDOXIN-DEPENDENT PEROXIDE REDUCTASE, MITOCHONDRIAL"/>
    <property type="match status" value="1"/>
</dbReference>
<keyword evidence="6" id="KW-1185">Reference proteome</keyword>